<keyword evidence="1" id="KW-0805">Transcription regulation</keyword>
<dbReference type="PRINTS" id="PR00035">
    <property type="entry name" value="HTHGNTR"/>
</dbReference>
<dbReference type="GO" id="GO:0003677">
    <property type="term" value="F:DNA binding"/>
    <property type="evidence" value="ECO:0007669"/>
    <property type="project" value="UniProtKB-KW"/>
</dbReference>
<dbReference type="PANTHER" id="PTHR43537">
    <property type="entry name" value="TRANSCRIPTIONAL REGULATOR, GNTR FAMILY"/>
    <property type="match status" value="1"/>
</dbReference>
<feature type="domain" description="HTH gntR-type" evidence="4">
    <location>
        <begin position="43"/>
        <end position="110"/>
    </location>
</feature>
<dbReference type="SMART" id="SM00895">
    <property type="entry name" value="FCD"/>
    <property type="match status" value="1"/>
</dbReference>
<keyword evidence="2" id="KW-0238">DNA-binding</keyword>
<dbReference type="Pfam" id="PF00392">
    <property type="entry name" value="GntR"/>
    <property type="match status" value="1"/>
</dbReference>
<dbReference type="Gene3D" id="1.20.120.530">
    <property type="entry name" value="GntR ligand-binding domain-like"/>
    <property type="match status" value="1"/>
</dbReference>
<organism evidence="5 6">
    <name type="scientific">Corynebacterium mustelae</name>
    <dbReference type="NCBI Taxonomy" id="571915"/>
    <lineage>
        <taxon>Bacteria</taxon>
        <taxon>Bacillati</taxon>
        <taxon>Actinomycetota</taxon>
        <taxon>Actinomycetes</taxon>
        <taxon>Mycobacteriales</taxon>
        <taxon>Corynebacteriaceae</taxon>
        <taxon>Corynebacterium</taxon>
    </lineage>
</organism>
<dbReference type="Pfam" id="PF07729">
    <property type="entry name" value="FCD"/>
    <property type="match status" value="1"/>
</dbReference>
<protein>
    <submittedName>
        <fullName evidence="5">Transcriptional regulator</fullName>
    </submittedName>
</protein>
<dbReference type="InterPro" id="IPR008920">
    <property type="entry name" value="TF_FadR/GntR_C"/>
</dbReference>
<dbReference type="KEGG" id="cmv:CMUST_05615"/>
<dbReference type="PANTHER" id="PTHR43537:SF45">
    <property type="entry name" value="GNTR FAMILY REGULATORY PROTEIN"/>
    <property type="match status" value="1"/>
</dbReference>
<dbReference type="STRING" id="571915.CMUST_05615"/>
<keyword evidence="6" id="KW-1185">Reference proteome</keyword>
<dbReference type="SUPFAM" id="SSF48008">
    <property type="entry name" value="GntR ligand-binding domain-like"/>
    <property type="match status" value="1"/>
</dbReference>
<evidence type="ECO:0000256" key="1">
    <source>
        <dbReference type="ARBA" id="ARBA00023015"/>
    </source>
</evidence>
<dbReference type="SMART" id="SM00345">
    <property type="entry name" value="HTH_GNTR"/>
    <property type="match status" value="1"/>
</dbReference>
<proteinExistence type="predicted"/>
<dbReference type="SUPFAM" id="SSF46785">
    <property type="entry name" value="Winged helix' DNA-binding domain"/>
    <property type="match status" value="1"/>
</dbReference>
<accession>A0A0G3GWB5</accession>
<dbReference type="InterPro" id="IPR036390">
    <property type="entry name" value="WH_DNA-bd_sf"/>
</dbReference>
<sequence>MKVGAGVGGERGCGVHWKTKAISALPHHSLHTMIMNHFPHKIRSAADQLYRHISKEILEGVYRPDQQLSEMAASEKYGVSRNTLREAFRLLIQEGLLIHRPNRGVFVRAFTVADLEDLYTFRRMCEAACLRHIGSDPDATASCIAAMRQSCLDADQAMANQDWNALAIANNHFHMAIFSSGGNSRMTRLGRTILAQSRLVFMTSGQEDKVHVPFIRDNKRMLEQIERGSLSAAVISLEQYLNRSQANMAKLLAEKQ</sequence>
<dbReference type="Gene3D" id="1.10.10.10">
    <property type="entry name" value="Winged helix-like DNA-binding domain superfamily/Winged helix DNA-binding domain"/>
    <property type="match status" value="1"/>
</dbReference>
<dbReference type="CDD" id="cd07377">
    <property type="entry name" value="WHTH_GntR"/>
    <property type="match status" value="1"/>
</dbReference>
<evidence type="ECO:0000256" key="3">
    <source>
        <dbReference type="ARBA" id="ARBA00023163"/>
    </source>
</evidence>
<dbReference type="Proteomes" id="UP000035199">
    <property type="component" value="Chromosome"/>
</dbReference>
<dbReference type="GO" id="GO:0003700">
    <property type="term" value="F:DNA-binding transcription factor activity"/>
    <property type="evidence" value="ECO:0007669"/>
    <property type="project" value="InterPro"/>
</dbReference>
<reference evidence="5 6" key="1">
    <citation type="journal article" date="2015" name="Genome Announc.">
        <title>Complete Genome Sequence of the Type Strain Corynebacterium mustelae DSM 45274, Isolated from Various Tissues of a Male Ferret with Lethal Sepsis.</title>
        <authorList>
            <person name="Ruckert C."/>
            <person name="Eimer J."/>
            <person name="Winkler A."/>
            <person name="Tauch A."/>
        </authorList>
    </citation>
    <scope>NUCLEOTIDE SEQUENCE [LARGE SCALE GENOMIC DNA]</scope>
    <source>
        <strain evidence="5 6">DSM 45274</strain>
    </source>
</reference>
<evidence type="ECO:0000313" key="5">
    <source>
        <dbReference type="EMBL" id="AKK05459.1"/>
    </source>
</evidence>
<dbReference type="PATRIC" id="fig|571915.4.peg.1188"/>
<dbReference type="EMBL" id="CP011542">
    <property type="protein sequence ID" value="AKK05459.1"/>
    <property type="molecule type" value="Genomic_DNA"/>
</dbReference>
<evidence type="ECO:0000313" key="6">
    <source>
        <dbReference type="Proteomes" id="UP000035199"/>
    </source>
</evidence>
<dbReference type="PROSITE" id="PS50949">
    <property type="entry name" value="HTH_GNTR"/>
    <property type="match status" value="1"/>
</dbReference>
<gene>
    <name evidence="5" type="ORF">CMUST_05615</name>
</gene>
<dbReference type="InterPro" id="IPR011711">
    <property type="entry name" value="GntR_C"/>
</dbReference>
<dbReference type="AlphaFoldDB" id="A0A0G3GWB5"/>
<name>A0A0G3GWB5_9CORY</name>
<evidence type="ECO:0000259" key="4">
    <source>
        <dbReference type="PROSITE" id="PS50949"/>
    </source>
</evidence>
<keyword evidence="3" id="KW-0804">Transcription</keyword>
<reference evidence="6" key="2">
    <citation type="submission" date="2015-05" db="EMBL/GenBank/DDBJ databases">
        <title>Complete genome sequence of Corynebacterium mustelae DSM 45274, isolated from various tissues of a male ferret with lethal sepsis.</title>
        <authorList>
            <person name="Ruckert C."/>
            <person name="Albersmeier A."/>
            <person name="Winkler A."/>
            <person name="Tauch A."/>
        </authorList>
    </citation>
    <scope>NUCLEOTIDE SEQUENCE [LARGE SCALE GENOMIC DNA]</scope>
    <source>
        <strain evidence="6">DSM 45274</strain>
    </source>
</reference>
<evidence type="ECO:0000256" key="2">
    <source>
        <dbReference type="ARBA" id="ARBA00023125"/>
    </source>
</evidence>
<dbReference type="InterPro" id="IPR000524">
    <property type="entry name" value="Tscrpt_reg_HTH_GntR"/>
</dbReference>
<dbReference type="InterPro" id="IPR036388">
    <property type="entry name" value="WH-like_DNA-bd_sf"/>
</dbReference>